<protein>
    <submittedName>
        <fullName evidence="1">Uncharacterized protein</fullName>
    </submittedName>
</protein>
<dbReference type="STRING" id="1208918.CDEE_0561"/>
<reference evidence="1 2" key="1">
    <citation type="journal article" date="2013" name="Genome Biol. Evol.">
        <title>Genome evolution and phylogenomic analysis of candidatus kinetoplastibacterium, the betaproteobacterial endosymbionts of strigomonas and angomonas.</title>
        <authorList>
            <person name="Alves J.M."/>
            <person name="Serrano M.G."/>
            <person name="Maia da Silva F."/>
            <person name="Voegtly L.J."/>
            <person name="Matveyev A.V."/>
            <person name="Teixeira M.M."/>
            <person name="Camargo E.P."/>
            <person name="Buck G.A."/>
        </authorList>
    </citation>
    <scope>NUCLEOTIDE SEQUENCE [LARGE SCALE GENOMIC DNA]</scope>
    <source>
        <strain evidence="1 2">TCC036E</strain>
    </source>
</reference>
<proteinExistence type="predicted"/>
<dbReference type="eggNOG" id="COG4255">
    <property type="taxonomic scope" value="Bacteria"/>
</dbReference>
<dbReference type="EMBL" id="CP003804">
    <property type="protein sequence ID" value="AGF47594.1"/>
    <property type="molecule type" value="Genomic_DNA"/>
</dbReference>
<gene>
    <name evidence="1" type="ORF">CDEE_0561</name>
</gene>
<evidence type="ECO:0000313" key="1">
    <source>
        <dbReference type="EMBL" id="AGF47594.1"/>
    </source>
</evidence>
<dbReference type="RefSeq" id="WP_015238574.1">
    <property type="nucleotide sequence ID" value="NC_020283.1"/>
</dbReference>
<evidence type="ECO:0000313" key="2">
    <source>
        <dbReference type="Proteomes" id="UP000011686"/>
    </source>
</evidence>
<dbReference type="PATRIC" id="fig|1208918.3.peg.292"/>
<name>M1LWJ2_9PROT</name>
<dbReference type="AlphaFoldDB" id="M1LWJ2"/>
<dbReference type="KEGG" id="kct:CDEE_0561"/>
<accession>M1LWJ2</accession>
<sequence>MLIVIPGFFPPNEFNININSIIKKETPYIFKWLKNASINYIDDQLLNYGCTAFEAWQIKNNGFVPDNNQTISSALGPLFTNFEKQDNYPIWLLELVNIEINTSGVSLSNPYNINLAHSESLCLLNSIKYILNDYPFKIEYIAPQRWRIFLPDSFHQLSLSPYFIFEKKINVFSNCKIEILQLRKLLNDVQMFFHNHEINIYRESRGLKPINFLWLYGGAKYWNPKQQKPDILFTKLYEASISLNYDMWIYELKNLEYLFKTLSKNNKLPKNSTNLVLLGHEKCNEYLIHNDINIFKRLNIFKNELFL</sequence>
<organism evidence="1 2">
    <name type="scientific">Candidatus Kinetoplastidibacterium crithidiae TCC036E</name>
    <dbReference type="NCBI Taxonomy" id="1208918"/>
    <lineage>
        <taxon>Bacteria</taxon>
        <taxon>Pseudomonadati</taxon>
        <taxon>Pseudomonadota</taxon>
        <taxon>Betaproteobacteria</taxon>
        <taxon>Candidatus Kinetoplastidibacterium</taxon>
    </lineage>
</organism>
<dbReference type="Proteomes" id="UP000011686">
    <property type="component" value="Chromosome"/>
</dbReference>
<keyword evidence="2" id="KW-1185">Reference proteome</keyword>
<dbReference type="HOGENOM" id="CLU_893364_0_0_4"/>